<name>A0ACC2JQG4_9PEZI</name>
<gene>
    <name evidence="1" type="ORF">O1611_g3904</name>
</gene>
<keyword evidence="2" id="KW-1185">Reference proteome</keyword>
<sequence>MAEQTIDGSGSGFSVYVFAEIAGETSYVSSADRLKKLREQDEASMREPTSGIALPASQRGHFRLGDRRKG</sequence>
<dbReference type="EMBL" id="JAPUUL010000678">
    <property type="protein sequence ID" value="KAJ8129725.1"/>
    <property type="molecule type" value="Genomic_DNA"/>
</dbReference>
<protein>
    <submittedName>
        <fullName evidence="1">Uncharacterized protein</fullName>
    </submittedName>
</protein>
<evidence type="ECO:0000313" key="2">
    <source>
        <dbReference type="Proteomes" id="UP001153332"/>
    </source>
</evidence>
<accession>A0ACC2JQG4</accession>
<evidence type="ECO:0000313" key="1">
    <source>
        <dbReference type="EMBL" id="KAJ8129725.1"/>
    </source>
</evidence>
<comment type="caution">
    <text evidence="1">The sequence shown here is derived from an EMBL/GenBank/DDBJ whole genome shotgun (WGS) entry which is preliminary data.</text>
</comment>
<organism evidence="1 2">
    <name type="scientific">Lasiodiplodia mahajangana</name>
    <dbReference type="NCBI Taxonomy" id="1108764"/>
    <lineage>
        <taxon>Eukaryota</taxon>
        <taxon>Fungi</taxon>
        <taxon>Dikarya</taxon>
        <taxon>Ascomycota</taxon>
        <taxon>Pezizomycotina</taxon>
        <taxon>Dothideomycetes</taxon>
        <taxon>Dothideomycetes incertae sedis</taxon>
        <taxon>Botryosphaeriales</taxon>
        <taxon>Botryosphaeriaceae</taxon>
        <taxon>Lasiodiplodia</taxon>
    </lineage>
</organism>
<dbReference type="Proteomes" id="UP001153332">
    <property type="component" value="Unassembled WGS sequence"/>
</dbReference>
<proteinExistence type="predicted"/>
<reference evidence="1" key="1">
    <citation type="submission" date="2022-12" db="EMBL/GenBank/DDBJ databases">
        <title>Genome Sequence of Lasiodiplodia mahajangana.</title>
        <authorList>
            <person name="Buettner E."/>
        </authorList>
    </citation>
    <scope>NUCLEOTIDE SEQUENCE</scope>
    <source>
        <strain evidence="1">VT137</strain>
    </source>
</reference>